<proteinExistence type="predicted"/>
<dbReference type="EMBL" id="KP671755">
    <property type="protein sequence ID" value="AJT60957.1"/>
    <property type="molecule type" value="Genomic_DNA"/>
</dbReference>
<evidence type="ECO:0000313" key="1">
    <source>
        <dbReference type="EMBL" id="AJT60957.1"/>
    </source>
</evidence>
<dbReference type="KEGG" id="vg:26628442"/>
<dbReference type="Proteomes" id="UP000202888">
    <property type="component" value="Segment"/>
</dbReference>
<accession>A0A0D4DBA3</accession>
<evidence type="ECO:0000313" key="2">
    <source>
        <dbReference type="Proteomes" id="UP000202888"/>
    </source>
</evidence>
<sequence length="85" mass="9531">MTAQQIIASLESTYDIDYACTTTDGEVHTITEYREIIGCLVISPRRGSIGVGYVHDDDTDEVQPYDITWFSSDDLNSIEVHIDCL</sequence>
<organism evidence="1 2">
    <name type="scientific">Vibrio phage ValKK3</name>
    <dbReference type="NCBI Taxonomy" id="1610855"/>
    <lineage>
        <taxon>Viruses</taxon>
        <taxon>Duplodnaviria</taxon>
        <taxon>Heunggongvirae</taxon>
        <taxon>Uroviricota</taxon>
        <taxon>Caudoviricetes</taxon>
        <taxon>Pantevenvirales</taxon>
        <taxon>Straboviridae</taxon>
        <taxon>Schizotequatrovirus</taxon>
        <taxon>Schizotequatrovirus valkk3</taxon>
    </lineage>
</organism>
<keyword evidence="2" id="KW-1185">Reference proteome</keyword>
<protein>
    <submittedName>
        <fullName evidence="1">Uncharacterized protein</fullName>
    </submittedName>
</protein>
<dbReference type="GeneID" id="26628442"/>
<name>A0A0D4DBA3_9CAUD</name>
<dbReference type="RefSeq" id="YP_009201219.1">
    <property type="nucleotide sequence ID" value="NC_028829.1"/>
</dbReference>
<reference evidence="1 2" key="1">
    <citation type="journal article" date="2016" name="Genom Data">
        <title>Complete genome sequence of a giant Vibrio phage ValKK3 infecting Vibrio alginolyticus.</title>
        <authorList>
            <person name="Lal T.M."/>
            <person name="Sano M."/>
            <person name="Hatai K."/>
            <person name="Ransangan J."/>
        </authorList>
    </citation>
    <scope>NUCLEOTIDE SEQUENCE [LARGE SCALE GENOMIC DNA]</scope>
</reference>